<dbReference type="InterPro" id="IPR009097">
    <property type="entry name" value="Cyclic_Pdiesterase"/>
</dbReference>
<dbReference type="Gene3D" id="3.90.1140.10">
    <property type="entry name" value="Cyclic phosphodiesterase"/>
    <property type="match status" value="1"/>
</dbReference>
<dbReference type="InterPro" id="IPR012386">
    <property type="entry name" value="Cyclic-nucl_3Pdiesterase"/>
</dbReference>
<dbReference type="SUPFAM" id="SSF55144">
    <property type="entry name" value="LigT-like"/>
    <property type="match status" value="1"/>
</dbReference>
<dbReference type="Pfam" id="PF07823">
    <property type="entry name" value="CPDase"/>
    <property type="match status" value="1"/>
</dbReference>
<dbReference type="eggNOG" id="ENOG502QPX1">
    <property type="taxonomic scope" value="Eukaryota"/>
</dbReference>
<dbReference type="PANTHER" id="PTHR28141:SF1">
    <property type="entry name" value="2',3'-CYCLIC-NUCLEOTIDE 3'-PHOSPHODIESTERASE"/>
    <property type="match status" value="1"/>
</dbReference>
<dbReference type="Proteomes" id="UP000030645">
    <property type="component" value="Unassembled WGS sequence"/>
</dbReference>
<keyword evidence="2" id="KW-1185">Reference proteome</keyword>
<evidence type="ECO:0000313" key="1">
    <source>
        <dbReference type="EMBL" id="EXB36784.1"/>
    </source>
</evidence>
<accession>W9QQY5</accession>
<dbReference type="EMBL" id="KE343594">
    <property type="protein sequence ID" value="EXB36784.1"/>
    <property type="molecule type" value="Genomic_DNA"/>
</dbReference>
<proteinExistence type="predicted"/>
<organism evidence="1 2">
    <name type="scientific">Morus notabilis</name>
    <dbReference type="NCBI Taxonomy" id="981085"/>
    <lineage>
        <taxon>Eukaryota</taxon>
        <taxon>Viridiplantae</taxon>
        <taxon>Streptophyta</taxon>
        <taxon>Embryophyta</taxon>
        <taxon>Tracheophyta</taxon>
        <taxon>Spermatophyta</taxon>
        <taxon>Magnoliopsida</taxon>
        <taxon>eudicotyledons</taxon>
        <taxon>Gunneridae</taxon>
        <taxon>Pentapetalae</taxon>
        <taxon>rosids</taxon>
        <taxon>fabids</taxon>
        <taxon>Rosales</taxon>
        <taxon>Moraceae</taxon>
        <taxon>Moreae</taxon>
        <taxon>Morus</taxon>
    </lineage>
</organism>
<dbReference type="PANTHER" id="PTHR28141">
    <property type="entry name" value="2',3'-CYCLIC-NUCLEOTIDE 3'-PHOSPHODIESTERASE"/>
    <property type="match status" value="1"/>
</dbReference>
<reference evidence="2" key="1">
    <citation type="submission" date="2013-01" db="EMBL/GenBank/DDBJ databases">
        <title>Draft Genome Sequence of a Mulberry Tree, Morus notabilis C.K. Schneid.</title>
        <authorList>
            <person name="He N."/>
            <person name="Zhao S."/>
        </authorList>
    </citation>
    <scope>NUCLEOTIDE SEQUENCE</scope>
</reference>
<protein>
    <submittedName>
        <fullName evidence="1">Cyclic phosphodiesterase</fullName>
    </submittedName>
</protein>
<evidence type="ECO:0000313" key="2">
    <source>
        <dbReference type="Proteomes" id="UP000030645"/>
    </source>
</evidence>
<sequence>MATPETISDQQEVKKEVYSVWAIPPDEVGARLRKLMEGLRAEFNGPQFEPHITVVGAIRLTPDDALAKFRSACEGLRAYNASVDRVATAEFDYDEEENYKRKYMPEKCFLKFNRKRESLQNYRKETYGPLGGALKIVLFWE</sequence>
<dbReference type="GO" id="GO:0004113">
    <property type="term" value="F:2',3'-cyclic-nucleotide 3'-phosphodiesterase activity"/>
    <property type="evidence" value="ECO:0007669"/>
    <property type="project" value="TreeGrafter"/>
</dbReference>
<dbReference type="AlphaFoldDB" id="W9QQY5"/>
<dbReference type="GO" id="GO:0009187">
    <property type="term" value="P:cyclic nucleotide metabolic process"/>
    <property type="evidence" value="ECO:0007669"/>
    <property type="project" value="TreeGrafter"/>
</dbReference>
<name>W9QQY5_9ROSA</name>
<dbReference type="STRING" id="981085.W9QQY5"/>
<gene>
    <name evidence="1" type="ORF">L484_005081</name>
</gene>